<gene>
    <name evidence="2" type="ORF">K435DRAFT_921432</name>
</gene>
<feature type="compositionally biased region" description="Basic and acidic residues" evidence="1">
    <location>
        <begin position="377"/>
        <end position="395"/>
    </location>
</feature>
<name>A0A4S8LDR7_DENBC</name>
<evidence type="ECO:0000313" key="2">
    <source>
        <dbReference type="EMBL" id="THU87044.1"/>
    </source>
</evidence>
<feature type="compositionally biased region" description="Basic and acidic residues" evidence="1">
    <location>
        <begin position="60"/>
        <end position="86"/>
    </location>
</feature>
<feature type="region of interest" description="Disordered" evidence="1">
    <location>
        <begin position="346"/>
        <end position="399"/>
    </location>
</feature>
<dbReference type="AlphaFoldDB" id="A0A4S8LDR7"/>
<sequence length="429" mass="49515">MPLWTRTESLKPPGREPNRRKTHLSGLTDMLANLRLDEKIERNHDIEQENKVRRKNNLKKKTDAISRARTEWENRPVDSGEETRIPFDPETAICDDLSSLASLLTIDSEDYEKIRKSRPWREKLRRENGRRTWRRCGWCRTGLKEVVQLLVQPNTPRHQKPRPIFEPVARKIGVEREVIFIPQLLETANYNIHIPLAFFTNDNLHRLAMEGAHTGTKTIPNPSGTGGKIFILDVAKLCQSWGIPDSNHPTEGLDDYAIFLEAAQNYYDFECKRDPGGVEGQLYAEFTRKHFNFWRSQPKALKLYKFWKPLELQLRMEKATYHYVYDETEYLKMWMKAEMQAMVADMMSDSSQRQPSSSSSVSASAGPQRSTPSFKGKRTEPFREFFRGSTAERGKPPVCVGCAERGHKFNEHADGKALKWSSAEKKGTA</sequence>
<reference evidence="2 3" key="1">
    <citation type="journal article" date="2019" name="Nat. Ecol. Evol.">
        <title>Megaphylogeny resolves global patterns of mushroom evolution.</title>
        <authorList>
            <person name="Varga T."/>
            <person name="Krizsan K."/>
            <person name="Foldi C."/>
            <person name="Dima B."/>
            <person name="Sanchez-Garcia M."/>
            <person name="Sanchez-Ramirez S."/>
            <person name="Szollosi G.J."/>
            <person name="Szarkandi J.G."/>
            <person name="Papp V."/>
            <person name="Albert L."/>
            <person name="Andreopoulos W."/>
            <person name="Angelini C."/>
            <person name="Antonin V."/>
            <person name="Barry K.W."/>
            <person name="Bougher N.L."/>
            <person name="Buchanan P."/>
            <person name="Buyck B."/>
            <person name="Bense V."/>
            <person name="Catcheside P."/>
            <person name="Chovatia M."/>
            <person name="Cooper J."/>
            <person name="Damon W."/>
            <person name="Desjardin D."/>
            <person name="Finy P."/>
            <person name="Geml J."/>
            <person name="Haridas S."/>
            <person name="Hughes K."/>
            <person name="Justo A."/>
            <person name="Karasinski D."/>
            <person name="Kautmanova I."/>
            <person name="Kiss B."/>
            <person name="Kocsube S."/>
            <person name="Kotiranta H."/>
            <person name="LaButti K.M."/>
            <person name="Lechner B.E."/>
            <person name="Liimatainen K."/>
            <person name="Lipzen A."/>
            <person name="Lukacs Z."/>
            <person name="Mihaltcheva S."/>
            <person name="Morgado L.N."/>
            <person name="Niskanen T."/>
            <person name="Noordeloos M.E."/>
            <person name="Ohm R.A."/>
            <person name="Ortiz-Santana B."/>
            <person name="Ovrebo C."/>
            <person name="Racz N."/>
            <person name="Riley R."/>
            <person name="Savchenko A."/>
            <person name="Shiryaev A."/>
            <person name="Soop K."/>
            <person name="Spirin V."/>
            <person name="Szebenyi C."/>
            <person name="Tomsovsky M."/>
            <person name="Tulloss R.E."/>
            <person name="Uehling J."/>
            <person name="Grigoriev I.V."/>
            <person name="Vagvolgyi C."/>
            <person name="Papp T."/>
            <person name="Martin F.M."/>
            <person name="Miettinen O."/>
            <person name="Hibbett D.S."/>
            <person name="Nagy L.G."/>
        </authorList>
    </citation>
    <scope>NUCLEOTIDE SEQUENCE [LARGE SCALE GENOMIC DNA]</scope>
    <source>
        <strain evidence="2 3">CBS 962.96</strain>
    </source>
</reference>
<evidence type="ECO:0000313" key="3">
    <source>
        <dbReference type="Proteomes" id="UP000297245"/>
    </source>
</evidence>
<proteinExistence type="predicted"/>
<organism evidence="2 3">
    <name type="scientific">Dendrothele bispora (strain CBS 962.96)</name>
    <dbReference type="NCBI Taxonomy" id="1314807"/>
    <lineage>
        <taxon>Eukaryota</taxon>
        <taxon>Fungi</taxon>
        <taxon>Dikarya</taxon>
        <taxon>Basidiomycota</taxon>
        <taxon>Agaricomycotina</taxon>
        <taxon>Agaricomycetes</taxon>
        <taxon>Agaricomycetidae</taxon>
        <taxon>Agaricales</taxon>
        <taxon>Agaricales incertae sedis</taxon>
        <taxon>Dendrothele</taxon>
    </lineage>
</organism>
<evidence type="ECO:0000256" key="1">
    <source>
        <dbReference type="SAM" id="MobiDB-lite"/>
    </source>
</evidence>
<feature type="region of interest" description="Disordered" evidence="1">
    <location>
        <begin position="47"/>
        <end position="86"/>
    </location>
</feature>
<dbReference type="OrthoDB" id="3018573at2759"/>
<keyword evidence="3" id="KW-1185">Reference proteome</keyword>
<protein>
    <submittedName>
        <fullName evidence="2">Uncharacterized protein</fullName>
    </submittedName>
</protein>
<dbReference type="EMBL" id="ML179467">
    <property type="protein sequence ID" value="THU87044.1"/>
    <property type="molecule type" value="Genomic_DNA"/>
</dbReference>
<feature type="compositionally biased region" description="Low complexity" evidence="1">
    <location>
        <begin position="346"/>
        <end position="370"/>
    </location>
</feature>
<accession>A0A4S8LDR7</accession>
<feature type="region of interest" description="Disordered" evidence="1">
    <location>
        <begin position="1"/>
        <end position="22"/>
    </location>
</feature>
<dbReference type="Proteomes" id="UP000297245">
    <property type="component" value="Unassembled WGS sequence"/>
</dbReference>